<dbReference type="Pfam" id="PF13244">
    <property type="entry name" value="MbhD"/>
    <property type="match status" value="1"/>
</dbReference>
<dbReference type="OrthoDB" id="65655at2157"/>
<dbReference type="Proteomes" id="UP000028781">
    <property type="component" value="Chromosome"/>
</dbReference>
<feature type="transmembrane region" description="Helical" evidence="6">
    <location>
        <begin position="28"/>
        <end position="46"/>
    </location>
</feature>
<evidence type="ECO:0000256" key="4">
    <source>
        <dbReference type="ARBA" id="ARBA00022989"/>
    </source>
</evidence>
<evidence type="ECO:0000313" key="8">
    <source>
        <dbReference type="EMBL" id="AIJ06192.1"/>
    </source>
</evidence>
<evidence type="ECO:0000256" key="3">
    <source>
        <dbReference type="ARBA" id="ARBA00022692"/>
    </source>
</evidence>
<evidence type="ECO:0000259" key="7">
    <source>
        <dbReference type="Pfam" id="PF13244"/>
    </source>
</evidence>
<keyword evidence="9" id="KW-1185">Reference proteome</keyword>
<evidence type="ECO:0000256" key="5">
    <source>
        <dbReference type="ARBA" id="ARBA00023136"/>
    </source>
</evidence>
<evidence type="ECO:0000313" key="9">
    <source>
        <dbReference type="Proteomes" id="UP000028781"/>
    </source>
</evidence>
<dbReference type="KEGG" id="mjh:JH146_1350"/>
<dbReference type="RefSeq" id="WP_048202290.1">
    <property type="nucleotide sequence ID" value="NZ_CP009149.1"/>
</dbReference>
<evidence type="ECO:0000256" key="2">
    <source>
        <dbReference type="ARBA" id="ARBA00022475"/>
    </source>
</evidence>
<dbReference type="STRING" id="1301915.JH146_1350"/>
<organism evidence="8 9">
    <name type="scientific">Methanocaldococcus bathoardescens</name>
    <dbReference type="NCBI Taxonomy" id="1301915"/>
    <lineage>
        <taxon>Archaea</taxon>
        <taxon>Methanobacteriati</taxon>
        <taxon>Methanobacteriota</taxon>
        <taxon>Methanomada group</taxon>
        <taxon>Methanococci</taxon>
        <taxon>Methanococcales</taxon>
        <taxon>Methanocaldococcaceae</taxon>
        <taxon>Methanocaldococcus</taxon>
    </lineage>
</organism>
<evidence type="ECO:0000256" key="6">
    <source>
        <dbReference type="SAM" id="Phobius"/>
    </source>
</evidence>
<proteinExistence type="predicted"/>
<comment type="subcellular location">
    <subcellularLocation>
        <location evidence="1">Cell membrane</location>
        <topology evidence="1">Multi-pass membrane protein</topology>
    </subcellularLocation>
</comment>
<evidence type="ECO:0000256" key="1">
    <source>
        <dbReference type="ARBA" id="ARBA00004651"/>
    </source>
</evidence>
<feature type="domain" description="MrpA C-terminal/MbhD" evidence="7">
    <location>
        <begin position="10"/>
        <end position="76"/>
    </location>
</feature>
<protein>
    <recommendedName>
        <fullName evidence="7">MrpA C-terminal/MbhD domain-containing protein</fullName>
    </recommendedName>
</protein>
<gene>
    <name evidence="8" type="ORF">JH146_1350</name>
</gene>
<feature type="transmembrane region" description="Helical" evidence="6">
    <location>
        <begin position="6"/>
        <end position="21"/>
    </location>
</feature>
<keyword evidence="3 6" id="KW-0812">Transmembrane</keyword>
<accession>A0A076LH32</accession>
<dbReference type="AlphaFoldDB" id="A0A076LH32"/>
<feature type="transmembrane region" description="Helical" evidence="6">
    <location>
        <begin position="52"/>
        <end position="71"/>
    </location>
</feature>
<dbReference type="GO" id="GO:0005886">
    <property type="term" value="C:plasma membrane"/>
    <property type="evidence" value="ECO:0007669"/>
    <property type="project" value="UniProtKB-SubCell"/>
</dbReference>
<dbReference type="EMBL" id="CP009149">
    <property type="protein sequence ID" value="AIJ06192.1"/>
    <property type="molecule type" value="Genomic_DNA"/>
</dbReference>
<name>A0A076LH32_9EURY</name>
<keyword evidence="5 6" id="KW-0472">Membrane</keyword>
<reference evidence="8 9" key="1">
    <citation type="journal article" date="2015" name="Int. J. Syst. Evol. Microbiol.">
        <title>M ethanocaldococcus bathoardescens sp. nov., a hyperthermophilic methanogen isolated from a volcanically active deep-sea hydrothermal vent.</title>
        <authorList>
            <person name="Stewart L.C."/>
            <person name="Jung J.H."/>
            <person name="Kim Y.T."/>
            <person name="Kwon S.W."/>
            <person name="Park C.S."/>
            <person name="Holden J.F."/>
        </authorList>
    </citation>
    <scope>NUCLEOTIDE SEQUENCE [LARGE SCALE GENOMIC DNA]</scope>
    <source>
        <strain evidence="8 9">JH146</strain>
    </source>
</reference>
<keyword evidence="2" id="KW-1003">Cell membrane</keyword>
<keyword evidence="4 6" id="KW-1133">Transmembrane helix</keyword>
<dbReference type="NCBIfam" id="NF004923">
    <property type="entry name" value="PRK06280.1"/>
    <property type="match status" value="1"/>
</dbReference>
<sequence>MEIIHYIVIIMTLLSSLASLLQKDLIKCIILSGFAGLCMAYLYYALLAPDVALTEAILGGAILPALFAFTVRRTQRIDE</sequence>
<dbReference type="InterPro" id="IPR025383">
    <property type="entry name" value="MrpA_C/MbhD"/>
</dbReference>
<dbReference type="HOGENOM" id="CLU_173139_2_1_2"/>
<dbReference type="GeneID" id="24891980"/>